<reference evidence="1 2" key="1">
    <citation type="submission" date="2016-11" db="EMBL/GenBank/DDBJ databases">
        <authorList>
            <person name="Jaros S."/>
            <person name="Januszkiewicz K."/>
            <person name="Wedrychowicz H."/>
        </authorList>
    </citation>
    <scope>NUCLEOTIDE SEQUENCE [LARGE SCALE GENOMIC DNA]</scope>
    <source>
        <strain evidence="1 2">DSM 6191</strain>
    </source>
</reference>
<dbReference type="PROSITE" id="PS51257">
    <property type="entry name" value="PROKAR_LIPOPROTEIN"/>
    <property type="match status" value="1"/>
</dbReference>
<dbReference type="EMBL" id="FQXU01000013">
    <property type="protein sequence ID" value="SHI38693.1"/>
    <property type="molecule type" value="Genomic_DNA"/>
</dbReference>
<gene>
    <name evidence="1" type="ORF">SAMN02745941_03731</name>
</gene>
<accession>A0A1M6AR54</accession>
<protein>
    <recommendedName>
        <fullName evidence="3">Lipoprotein</fullName>
    </recommendedName>
</protein>
<organism evidence="1 2">
    <name type="scientific">Clostridium intestinale DSM 6191</name>
    <dbReference type="NCBI Taxonomy" id="1121320"/>
    <lineage>
        <taxon>Bacteria</taxon>
        <taxon>Bacillati</taxon>
        <taxon>Bacillota</taxon>
        <taxon>Clostridia</taxon>
        <taxon>Eubacteriales</taxon>
        <taxon>Clostridiaceae</taxon>
        <taxon>Clostridium</taxon>
    </lineage>
</organism>
<proteinExistence type="predicted"/>
<dbReference type="Proteomes" id="UP000184241">
    <property type="component" value="Unassembled WGS sequence"/>
</dbReference>
<evidence type="ECO:0008006" key="3">
    <source>
        <dbReference type="Google" id="ProtNLM"/>
    </source>
</evidence>
<dbReference type="AlphaFoldDB" id="A0A1M6AR54"/>
<dbReference type="RefSeq" id="WP_073022003.1">
    <property type="nucleotide sequence ID" value="NZ_FQXU01000013.1"/>
</dbReference>
<evidence type="ECO:0000313" key="2">
    <source>
        <dbReference type="Proteomes" id="UP000184241"/>
    </source>
</evidence>
<sequence length="76" mass="8458">MKKYICLSLIFIIILSTIGCGRISSLKNKTSTSKEIEEEAKSSTKNIDSTLESLDKVLDSLEIDNFDELDSIISNN</sequence>
<name>A0A1M6AR54_9CLOT</name>
<evidence type="ECO:0000313" key="1">
    <source>
        <dbReference type="EMBL" id="SHI38693.1"/>
    </source>
</evidence>